<proteinExistence type="predicted"/>
<organism evidence="2 3">
    <name type="scientific">Hortaea werneckii</name>
    <name type="common">Black yeast</name>
    <name type="synonym">Cladosporium werneckii</name>
    <dbReference type="NCBI Taxonomy" id="91943"/>
    <lineage>
        <taxon>Eukaryota</taxon>
        <taxon>Fungi</taxon>
        <taxon>Dikarya</taxon>
        <taxon>Ascomycota</taxon>
        <taxon>Pezizomycotina</taxon>
        <taxon>Dothideomycetes</taxon>
        <taxon>Dothideomycetidae</taxon>
        <taxon>Mycosphaerellales</taxon>
        <taxon>Teratosphaeriaceae</taxon>
        <taxon>Hortaea</taxon>
    </lineage>
</organism>
<evidence type="ECO:0000256" key="1">
    <source>
        <dbReference type="SAM" id="MobiDB-lite"/>
    </source>
</evidence>
<dbReference type="Pfam" id="PF00300">
    <property type="entry name" value="His_Phos_1"/>
    <property type="match status" value="1"/>
</dbReference>
<feature type="region of interest" description="Disordered" evidence="1">
    <location>
        <begin position="293"/>
        <end position="360"/>
    </location>
</feature>
<name>A0A3M7FFI4_HORWE</name>
<accession>A0A3M7FFI4</accession>
<feature type="compositionally biased region" description="Basic and acidic residues" evidence="1">
    <location>
        <begin position="349"/>
        <end position="360"/>
    </location>
</feature>
<reference evidence="2 3" key="1">
    <citation type="journal article" date="2018" name="BMC Genomics">
        <title>Genomic evidence for intraspecific hybridization in a clonal and extremely halotolerant yeast.</title>
        <authorList>
            <person name="Gostincar C."/>
            <person name="Stajich J.E."/>
            <person name="Zupancic J."/>
            <person name="Zalar P."/>
            <person name="Gunde-Cimerman N."/>
        </authorList>
    </citation>
    <scope>NUCLEOTIDE SEQUENCE [LARGE SCALE GENOMIC DNA]</scope>
    <source>
        <strain evidence="2 3">EXF-2788</strain>
    </source>
</reference>
<evidence type="ECO:0008006" key="4">
    <source>
        <dbReference type="Google" id="ProtNLM"/>
    </source>
</evidence>
<dbReference type="SMART" id="SM00855">
    <property type="entry name" value="PGAM"/>
    <property type="match status" value="1"/>
</dbReference>
<comment type="caution">
    <text evidence="2">The sequence shown here is derived from an EMBL/GenBank/DDBJ whole genome shotgun (WGS) entry which is preliminary data.</text>
</comment>
<gene>
    <name evidence="2" type="ORF">D0861_05257</name>
</gene>
<dbReference type="GO" id="GO:0016791">
    <property type="term" value="F:phosphatase activity"/>
    <property type="evidence" value="ECO:0007669"/>
    <property type="project" value="TreeGrafter"/>
</dbReference>
<dbReference type="AlphaFoldDB" id="A0A3M7FFI4"/>
<dbReference type="CDD" id="cd07067">
    <property type="entry name" value="HP_PGM_like"/>
    <property type="match status" value="1"/>
</dbReference>
<evidence type="ECO:0000313" key="2">
    <source>
        <dbReference type="EMBL" id="RMY87595.1"/>
    </source>
</evidence>
<dbReference type="InterPro" id="IPR029033">
    <property type="entry name" value="His_PPase_superfam"/>
</dbReference>
<dbReference type="Gene3D" id="3.40.50.1240">
    <property type="entry name" value="Phosphoglycerate mutase-like"/>
    <property type="match status" value="1"/>
</dbReference>
<dbReference type="OrthoDB" id="496981at2759"/>
<dbReference type="EMBL" id="QWIR01000091">
    <property type="protein sequence ID" value="RMY87595.1"/>
    <property type="molecule type" value="Genomic_DNA"/>
</dbReference>
<dbReference type="Proteomes" id="UP000268823">
    <property type="component" value="Unassembled WGS sequence"/>
</dbReference>
<dbReference type="InterPro" id="IPR013078">
    <property type="entry name" value="His_Pase_superF_clade-1"/>
</dbReference>
<dbReference type="PANTHER" id="PTHR48100:SF54">
    <property type="entry name" value="PHOSPHATASE SPAC5H10.03-RELATED"/>
    <property type="match status" value="1"/>
</dbReference>
<dbReference type="VEuPathDB" id="FungiDB:BTJ68_07709"/>
<dbReference type="PANTHER" id="PTHR48100">
    <property type="entry name" value="BROAD-SPECIFICITY PHOSPHATASE YOR283W-RELATED"/>
    <property type="match status" value="1"/>
</dbReference>
<dbReference type="InterPro" id="IPR050275">
    <property type="entry name" value="PGM_Phosphatase"/>
</dbReference>
<sequence length="360" mass="40813">MLHTHSILKHTYTLIPLFIAIYIHYCTDWVSDSSTFEAKVAGLISLLKLLLHEISRSFRHSRRLVHNDRSFRRKKSKESTTTTPRSVDSFEILAAPPAPMTPRIHCVRHAQGYHNLSVANHSMRDPLLTPYGEEQCRDLARLFPYHDKIDAVVASPIRRTVYTALLGFGSDLDRKSLNVIAMPELQETSDLPCDTGNSPEDLAKEFDGKPVDLGLVQPGWNSKKMQWAANARSIEARARAARLWLMNRPEKDIVVVTHGGFLHYFTEDWSGSDRFAGTGWANTEFRTYTFSSSEPEQAHLIETPESRQRRCGDDKSLDREEQAQLKRTSPADVADRKGPARDLQIGSKKAKEAQRLHAKV</sequence>
<dbReference type="SUPFAM" id="SSF53254">
    <property type="entry name" value="Phosphoglycerate mutase-like"/>
    <property type="match status" value="1"/>
</dbReference>
<dbReference type="GO" id="GO:0005737">
    <property type="term" value="C:cytoplasm"/>
    <property type="evidence" value="ECO:0007669"/>
    <property type="project" value="TreeGrafter"/>
</dbReference>
<evidence type="ECO:0000313" key="3">
    <source>
        <dbReference type="Proteomes" id="UP000268823"/>
    </source>
</evidence>
<feature type="compositionally biased region" description="Basic and acidic residues" evidence="1">
    <location>
        <begin position="296"/>
        <end position="324"/>
    </location>
</feature>
<protein>
    <recommendedName>
        <fullName evidence="4">Phosphoglycerate mutase family protein</fullName>
    </recommendedName>
</protein>